<sequence>MATKNTTYKNWLTVGLVASALALGACSKKDETPMETEADTTVDAQTSVEESATASDNDDVAVASADDEGMDVTNNDDVAVATAEDADMIDGTEDSEHVSTY</sequence>
<feature type="compositionally biased region" description="Low complexity" evidence="1">
    <location>
        <begin position="51"/>
        <end position="64"/>
    </location>
</feature>
<dbReference type="AlphaFoldDB" id="A0A6N7C1P0"/>
<evidence type="ECO:0000313" key="4">
    <source>
        <dbReference type="Proteomes" id="UP000471465"/>
    </source>
</evidence>
<evidence type="ECO:0008006" key="5">
    <source>
        <dbReference type="Google" id="ProtNLM"/>
    </source>
</evidence>
<dbReference type="EMBL" id="VZIZ01000006">
    <property type="protein sequence ID" value="KAF0569835.1"/>
    <property type="molecule type" value="Genomic_DNA"/>
</dbReference>
<gene>
    <name evidence="3" type="ORF">FQV37_2460</name>
</gene>
<reference evidence="3 4" key="1">
    <citation type="submission" date="2019-09" db="EMBL/GenBank/DDBJ databases">
        <title>Draft genome sequence of Psychrobacter nivimaris LAMA 639, in search for biotechnological relevant genes.</title>
        <authorList>
            <person name="Lima A.O.S."/>
            <person name="Staloch B.E.K."/>
            <person name="Freitas R.C."/>
            <person name="Niero H."/>
            <person name="Silva M.A.C."/>
        </authorList>
    </citation>
    <scope>NUCLEOTIDE SEQUENCE [LARGE SCALE GENOMIC DNA]</scope>
    <source>
        <strain evidence="3 4">LAMA 639</strain>
    </source>
</reference>
<accession>A0A6N7C1P0</accession>
<evidence type="ECO:0000313" key="3">
    <source>
        <dbReference type="EMBL" id="KAF0569835.1"/>
    </source>
</evidence>
<feature type="chain" id="PRO_5027016986" description="Lipoprotein" evidence="2">
    <location>
        <begin position="25"/>
        <end position="101"/>
    </location>
</feature>
<organism evidence="3 4">
    <name type="scientific">Psychrobacter nivimaris</name>
    <dbReference type="NCBI Taxonomy" id="281738"/>
    <lineage>
        <taxon>Bacteria</taxon>
        <taxon>Pseudomonadati</taxon>
        <taxon>Pseudomonadota</taxon>
        <taxon>Gammaproteobacteria</taxon>
        <taxon>Moraxellales</taxon>
        <taxon>Moraxellaceae</taxon>
        <taxon>Psychrobacter</taxon>
    </lineage>
</organism>
<keyword evidence="4" id="KW-1185">Reference proteome</keyword>
<feature type="signal peptide" evidence="2">
    <location>
        <begin position="1"/>
        <end position="24"/>
    </location>
</feature>
<protein>
    <recommendedName>
        <fullName evidence="5">Lipoprotein</fullName>
    </recommendedName>
</protein>
<dbReference type="PROSITE" id="PS51257">
    <property type="entry name" value="PROKAR_LIPOPROTEIN"/>
    <property type="match status" value="1"/>
</dbReference>
<proteinExistence type="predicted"/>
<dbReference type="Proteomes" id="UP000471465">
    <property type="component" value="Unassembled WGS sequence"/>
</dbReference>
<keyword evidence="2" id="KW-0732">Signal</keyword>
<evidence type="ECO:0000256" key="1">
    <source>
        <dbReference type="SAM" id="MobiDB-lite"/>
    </source>
</evidence>
<evidence type="ECO:0000256" key="2">
    <source>
        <dbReference type="SAM" id="SignalP"/>
    </source>
</evidence>
<feature type="region of interest" description="Disordered" evidence="1">
    <location>
        <begin position="29"/>
        <end position="101"/>
    </location>
</feature>
<name>A0A6N7C1P0_9GAMM</name>
<feature type="compositionally biased region" description="Acidic residues" evidence="1">
    <location>
        <begin position="84"/>
        <end position="93"/>
    </location>
</feature>
<comment type="caution">
    <text evidence="3">The sequence shown here is derived from an EMBL/GenBank/DDBJ whole genome shotgun (WGS) entry which is preliminary data.</text>
</comment>
<dbReference type="RefSeq" id="WP_160021122.1">
    <property type="nucleotide sequence ID" value="NZ_VZIZ01000006.1"/>
</dbReference>